<sequence>MDAKIEMQKYLIDLAVKLIQDGYWVEKEKDKLTKLILSATISIDEFATIVAEKLFHMLEESIKEKKFDDLFDGYYEEDDSINEMCADLEDQQSFF</sequence>
<keyword evidence="2" id="KW-1185">Reference proteome</keyword>
<dbReference type="Proteomes" id="UP000240971">
    <property type="component" value="Unassembled WGS sequence"/>
</dbReference>
<comment type="caution">
    <text evidence="1">The sequence shown here is derived from an EMBL/GenBank/DDBJ whole genome shotgun (WGS) entry which is preliminary data.</text>
</comment>
<dbReference type="EMBL" id="PYAW01000001">
    <property type="protein sequence ID" value="PSL50374.1"/>
    <property type="molecule type" value="Genomic_DNA"/>
</dbReference>
<proteinExistence type="predicted"/>
<organism evidence="1 2">
    <name type="scientific">Chitinophaga niastensis</name>
    <dbReference type="NCBI Taxonomy" id="536980"/>
    <lineage>
        <taxon>Bacteria</taxon>
        <taxon>Pseudomonadati</taxon>
        <taxon>Bacteroidota</taxon>
        <taxon>Chitinophagia</taxon>
        <taxon>Chitinophagales</taxon>
        <taxon>Chitinophagaceae</taxon>
        <taxon>Chitinophaga</taxon>
    </lineage>
</organism>
<name>A0A2P8HW32_CHINA</name>
<evidence type="ECO:0000313" key="2">
    <source>
        <dbReference type="Proteomes" id="UP000240971"/>
    </source>
</evidence>
<gene>
    <name evidence="1" type="ORF">CLV51_1011719</name>
</gene>
<dbReference type="AlphaFoldDB" id="A0A2P8HW32"/>
<protein>
    <submittedName>
        <fullName evidence="1">Uncharacterized protein</fullName>
    </submittedName>
</protein>
<reference evidence="1 2" key="1">
    <citation type="submission" date="2018-03" db="EMBL/GenBank/DDBJ databases">
        <title>Genomic Encyclopedia of Archaeal and Bacterial Type Strains, Phase II (KMG-II): from individual species to whole genera.</title>
        <authorList>
            <person name="Goeker M."/>
        </authorList>
    </citation>
    <scope>NUCLEOTIDE SEQUENCE [LARGE SCALE GENOMIC DNA]</scope>
    <source>
        <strain evidence="1 2">DSM 24859</strain>
    </source>
</reference>
<accession>A0A2P8HW32</accession>
<evidence type="ECO:0000313" key="1">
    <source>
        <dbReference type="EMBL" id="PSL50374.1"/>
    </source>
</evidence>